<comment type="caution">
    <text evidence="1">The sequence shown here is derived from an EMBL/GenBank/DDBJ whole genome shotgun (WGS) entry which is preliminary data.</text>
</comment>
<dbReference type="Proteomes" id="UP001153332">
    <property type="component" value="Unassembled WGS sequence"/>
</dbReference>
<protein>
    <submittedName>
        <fullName evidence="1">Uncharacterized protein</fullName>
    </submittedName>
</protein>
<name>A0ACC2IYJ8_9PEZI</name>
<gene>
    <name evidence="1" type="ORF">O1611_g10420</name>
</gene>
<keyword evidence="2" id="KW-1185">Reference proteome</keyword>
<proteinExistence type="predicted"/>
<organism evidence="1 2">
    <name type="scientific">Lasiodiplodia mahajangana</name>
    <dbReference type="NCBI Taxonomy" id="1108764"/>
    <lineage>
        <taxon>Eukaryota</taxon>
        <taxon>Fungi</taxon>
        <taxon>Dikarya</taxon>
        <taxon>Ascomycota</taxon>
        <taxon>Pezizomycotina</taxon>
        <taxon>Dothideomycetes</taxon>
        <taxon>Dothideomycetes incertae sedis</taxon>
        <taxon>Botryosphaeriales</taxon>
        <taxon>Botryosphaeriaceae</taxon>
        <taxon>Lasiodiplodia</taxon>
    </lineage>
</organism>
<reference evidence="1" key="1">
    <citation type="submission" date="2022-12" db="EMBL/GenBank/DDBJ databases">
        <title>Genome Sequence of Lasiodiplodia mahajangana.</title>
        <authorList>
            <person name="Buettner E."/>
        </authorList>
    </citation>
    <scope>NUCLEOTIDE SEQUENCE</scope>
    <source>
        <strain evidence="1">VT137</strain>
    </source>
</reference>
<accession>A0ACC2IYJ8</accession>
<evidence type="ECO:0000313" key="1">
    <source>
        <dbReference type="EMBL" id="KAJ8120227.1"/>
    </source>
</evidence>
<evidence type="ECO:0000313" key="2">
    <source>
        <dbReference type="Proteomes" id="UP001153332"/>
    </source>
</evidence>
<sequence length="186" mass="21134">MEQQEITYSHPIRSGSREYRESSDGKQWYRKIRNGVWGEWELYTPEQPAQVQEASSSCLWLVRQTQPAGPYHWQLAIASEEGGVGDVYQVTGDAVHMHYNHLKNEDIFIADDYFDSYNLGPLDDNGRRMVEFCAGNQLPPTAENAAAVTENCQGWVIRVLKDLEARGVIAQGTAASHQRMMEPCRK</sequence>
<dbReference type="EMBL" id="JAPUUL010004158">
    <property type="protein sequence ID" value="KAJ8120227.1"/>
    <property type="molecule type" value="Genomic_DNA"/>
</dbReference>